<reference evidence="7 8" key="1">
    <citation type="submission" date="2013-03" db="EMBL/GenBank/DDBJ databases">
        <title>The Genome Sequence of Phialophora europaea CBS 101466.</title>
        <authorList>
            <consortium name="The Broad Institute Genomics Platform"/>
            <person name="Cuomo C."/>
            <person name="de Hoog S."/>
            <person name="Gorbushina A."/>
            <person name="Walker B."/>
            <person name="Young S.K."/>
            <person name="Zeng Q."/>
            <person name="Gargeya S."/>
            <person name="Fitzgerald M."/>
            <person name="Haas B."/>
            <person name="Abouelleil A."/>
            <person name="Allen A.W."/>
            <person name="Alvarado L."/>
            <person name="Arachchi H.M."/>
            <person name="Berlin A.M."/>
            <person name="Chapman S.B."/>
            <person name="Gainer-Dewar J."/>
            <person name="Goldberg J."/>
            <person name="Griggs A."/>
            <person name="Gujja S."/>
            <person name="Hansen M."/>
            <person name="Howarth C."/>
            <person name="Imamovic A."/>
            <person name="Ireland A."/>
            <person name="Larimer J."/>
            <person name="McCowan C."/>
            <person name="Murphy C."/>
            <person name="Pearson M."/>
            <person name="Poon T.W."/>
            <person name="Priest M."/>
            <person name="Roberts A."/>
            <person name="Saif S."/>
            <person name="Shea T."/>
            <person name="Sisk P."/>
            <person name="Sykes S."/>
            <person name="Wortman J."/>
            <person name="Nusbaum C."/>
            <person name="Birren B."/>
        </authorList>
    </citation>
    <scope>NUCLEOTIDE SEQUENCE [LARGE SCALE GENOMIC DNA]</scope>
    <source>
        <strain evidence="7 8">CBS 101466</strain>
    </source>
</reference>
<keyword evidence="3" id="KW-0479">Metal-binding</keyword>
<comment type="cofactor">
    <cofactor evidence="1">
        <name>Zn(2+)</name>
        <dbReference type="ChEBI" id="CHEBI:29105"/>
    </cofactor>
</comment>
<proteinExistence type="inferred from homology"/>
<dbReference type="EMBL" id="KB822719">
    <property type="protein sequence ID" value="ETN41425.1"/>
    <property type="molecule type" value="Genomic_DNA"/>
</dbReference>
<dbReference type="InterPro" id="IPR013149">
    <property type="entry name" value="ADH-like_C"/>
</dbReference>
<dbReference type="VEuPathDB" id="FungiDB:HMPREF1541_03360"/>
<dbReference type="InterPro" id="IPR020843">
    <property type="entry name" value="ER"/>
</dbReference>
<dbReference type="eggNOG" id="KOG0023">
    <property type="taxonomic scope" value="Eukaryota"/>
</dbReference>
<evidence type="ECO:0000259" key="6">
    <source>
        <dbReference type="SMART" id="SM00829"/>
    </source>
</evidence>
<dbReference type="SMART" id="SM00829">
    <property type="entry name" value="PKS_ER"/>
    <property type="match status" value="1"/>
</dbReference>
<gene>
    <name evidence="7" type="ORF">HMPREF1541_03360</name>
</gene>
<evidence type="ECO:0000256" key="5">
    <source>
        <dbReference type="ARBA" id="ARBA00023002"/>
    </source>
</evidence>
<evidence type="ECO:0000256" key="2">
    <source>
        <dbReference type="ARBA" id="ARBA00008072"/>
    </source>
</evidence>
<dbReference type="GO" id="GO:0004022">
    <property type="term" value="F:alcohol dehydrogenase (NAD+) activity"/>
    <property type="evidence" value="ECO:0007669"/>
    <property type="project" value="TreeGrafter"/>
</dbReference>
<sequence>MATNLPKDMQAVHLVKYKSDYEVRIAPVPTLGPNDLLLRVRAAGYCHTDYQVWEGVYESPTPLIPSHEPVGEIVAIGPQAERLGIWRLGQRVGVLLFRHACGHCVNCRSTNDVRFCKNGDRAGLVNDGGMAEYIIGDADNCVLLPDEVSWEQAAPLMCAGSTTWASLMAADVKSPEPIGIIGIGGLGTLAVQFAKALGHPVVAMDNRQEGRDLATAFDLKADLVVNPGNDNAVKEIKAWSGKDGLAAVITCTDHVDITKWSLNLLRPHGVAVPLGLPPAGFAFDAFTMIFSELVVKGSLVSTRLQAEAMMEVVARHNIRSHLTVLKMEDAPRLPKLYMDPHLKGRLVMKMG</sequence>
<dbReference type="GO" id="GO:0005737">
    <property type="term" value="C:cytoplasm"/>
    <property type="evidence" value="ECO:0007669"/>
    <property type="project" value="TreeGrafter"/>
</dbReference>
<dbReference type="HOGENOM" id="CLU_026673_20_1_1"/>
<dbReference type="RefSeq" id="XP_008715934.1">
    <property type="nucleotide sequence ID" value="XM_008717712.1"/>
</dbReference>
<comment type="similarity">
    <text evidence="2">Belongs to the zinc-containing alcohol dehydrogenase family.</text>
</comment>
<name>W2RYM7_CYPE1</name>
<keyword evidence="8" id="KW-1185">Reference proteome</keyword>
<dbReference type="PANTHER" id="PTHR42940:SF8">
    <property type="entry name" value="VACUOLAR PROTEIN SORTING-ASSOCIATED PROTEIN 11"/>
    <property type="match status" value="1"/>
</dbReference>
<dbReference type="GeneID" id="19970699"/>
<evidence type="ECO:0000256" key="4">
    <source>
        <dbReference type="ARBA" id="ARBA00022833"/>
    </source>
</evidence>
<dbReference type="Gene3D" id="3.90.180.10">
    <property type="entry name" value="Medium-chain alcohol dehydrogenases, catalytic domain"/>
    <property type="match status" value="1"/>
</dbReference>
<dbReference type="Proteomes" id="UP000030752">
    <property type="component" value="Unassembled WGS sequence"/>
</dbReference>
<accession>W2RYM7</accession>
<evidence type="ECO:0000313" key="8">
    <source>
        <dbReference type="Proteomes" id="UP000030752"/>
    </source>
</evidence>
<keyword evidence="5" id="KW-0560">Oxidoreductase</keyword>
<feature type="domain" description="Enoyl reductase (ER)" evidence="6">
    <location>
        <begin position="7"/>
        <end position="348"/>
    </location>
</feature>
<evidence type="ECO:0000256" key="3">
    <source>
        <dbReference type="ARBA" id="ARBA00022723"/>
    </source>
</evidence>
<dbReference type="Pfam" id="PF00107">
    <property type="entry name" value="ADH_zinc_N"/>
    <property type="match status" value="1"/>
</dbReference>
<dbReference type="SUPFAM" id="SSF51735">
    <property type="entry name" value="NAD(P)-binding Rossmann-fold domains"/>
    <property type="match status" value="1"/>
</dbReference>
<evidence type="ECO:0000256" key="1">
    <source>
        <dbReference type="ARBA" id="ARBA00001947"/>
    </source>
</evidence>
<dbReference type="SUPFAM" id="SSF50129">
    <property type="entry name" value="GroES-like"/>
    <property type="match status" value="1"/>
</dbReference>
<keyword evidence="4" id="KW-0862">Zinc</keyword>
<dbReference type="GO" id="GO:0046872">
    <property type="term" value="F:metal ion binding"/>
    <property type="evidence" value="ECO:0007669"/>
    <property type="project" value="UniProtKB-KW"/>
</dbReference>
<dbReference type="PANTHER" id="PTHR42940">
    <property type="entry name" value="ALCOHOL DEHYDROGENASE 1-RELATED"/>
    <property type="match status" value="1"/>
</dbReference>
<dbReference type="STRING" id="1220924.W2RYM7"/>
<dbReference type="Pfam" id="PF08240">
    <property type="entry name" value="ADH_N"/>
    <property type="match status" value="1"/>
</dbReference>
<dbReference type="AlphaFoldDB" id="W2RYM7"/>
<protein>
    <recommendedName>
        <fullName evidence="6">Enoyl reductase (ER) domain-containing protein</fullName>
    </recommendedName>
</protein>
<dbReference type="InterPro" id="IPR013154">
    <property type="entry name" value="ADH-like_N"/>
</dbReference>
<dbReference type="InParanoid" id="W2RYM7"/>
<evidence type="ECO:0000313" key="7">
    <source>
        <dbReference type="EMBL" id="ETN41425.1"/>
    </source>
</evidence>
<dbReference type="Gene3D" id="3.40.50.720">
    <property type="entry name" value="NAD(P)-binding Rossmann-like Domain"/>
    <property type="match status" value="1"/>
</dbReference>
<dbReference type="InterPro" id="IPR036291">
    <property type="entry name" value="NAD(P)-bd_dom_sf"/>
</dbReference>
<dbReference type="OrthoDB" id="256333at2759"/>
<organism evidence="7 8">
    <name type="scientific">Cyphellophora europaea (strain CBS 101466)</name>
    <name type="common">Phialophora europaea</name>
    <dbReference type="NCBI Taxonomy" id="1220924"/>
    <lineage>
        <taxon>Eukaryota</taxon>
        <taxon>Fungi</taxon>
        <taxon>Dikarya</taxon>
        <taxon>Ascomycota</taxon>
        <taxon>Pezizomycotina</taxon>
        <taxon>Eurotiomycetes</taxon>
        <taxon>Chaetothyriomycetidae</taxon>
        <taxon>Chaetothyriales</taxon>
        <taxon>Cyphellophoraceae</taxon>
        <taxon>Cyphellophora</taxon>
    </lineage>
</organism>
<dbReference type="InterPro" id="IPR011032">
    <property type="entry name" value="GroES-like_sf"/>
</dbReference>